<keyword evidence="1" id="KW-0472">Membrane</keyword>
<feature type="transmembrane region" description="Helical" evidence="1">
    <location>
        <begin position="292"/>
        <end position="312"/>
    </location>
</feature>
<evidence type="ECO:0000313" key="2">
    <source>
        <dbReference type="EMBL" id="MEW9502643.1"/>
    </source>
</evidence>
<keyword evidence="1" id="KW-0812">Transmembrane</keyword>
<feature type="transmembrane region" description="Helical" evidence="1">
    <location>
        <begin position="129"/>
        <end position="147"/>
    </location>
</feature>
<reference evidence="2 3" key="1">
    <citation type="journal article" date="1979" name="Int. J. Syst. Evol. Microbiol.">
        <title>Bacillus globisporus subsp. marinus subsp. nov.</title>
        <authorList>
            <person name="Liu H."/>
        </authorList>
    </citation>
    <scope>NUCLEOTIDE SEQUENCE [LARGE SCALE GENOMIC DNA]</scope>
    <source>
        <strain evidence="2 3">DSM 1297</strain>
    </source>
</reference>
<feature type="transmembrane region" description="Helical" evidence="1">
    <location>
        <begin position="332"/>
        <end position="351"/>
    </location>
</feature>
<accession>A0ABV3Q763</accession>
<protein>
    <recommendedName>
        <fullName evidence="4">Multi-TM2 domain-containing protein</fullName>
    </recommendedName>
</protein>
<evidence type="ECO:0000256" key="1">
    <source>
        <dbReference type="SAM" id="Phobius"/>
    </source>
</evidence>
<dbReference type="EMBL" id="JBFMIA010000013">
    <property type="protein sequence ID" value="MEW9502643.1"/>
    <property type="molecule type" value="Genomic_DNA"/>
</dbReference>
<organism evidence="2 3">
    <name type="scientific">Jeotgalibacillus marinus</name>
    <dbReference type="NCBI Taxonomy" id="86667"/>
    <lineage>
        <taxon>Bacteria</taxon>
        <taxon>Bacillati</taxon>
        <taxon>Bacillota</taxon>
        <taxon>Bacilli</taxon>
        <taxon>Bacillales</taxon>
        <taxon>Caryophanaceae</taxon>
        <taxon>Jeotgalibacillus</taxon>
    </lineage>
</organism>
<name>A0ABV3Q763_9BACL</name>
<dbReference type="RefSeq" id="WP_367780134.1">
    <property type="nucleotide sequence ID" value="NZ_JBFMIA010000013.1"/>
</dbReference>
<feature type="transmembrane region" description="Helical" evidence="1">
    <location>
        <begin position="53"/>
        <end position="74"/>
    </location>
</feature>
<feature type="transmembrane region" description="Helical" evidence="1">
    <location>
        <begin position="6"/>
        <end position="22"/>
    </location>
</feature>
<keyword evidence="1" id="KW-1133">Transmembrane helix</keyword>
<evidence type="ECO:0008006" key="4">
    <source>
        <dbReference type="Google" id="ProtNLM"/>
    </source>
</evidence>
<comment type="caution">
    <text evidence="2">The sequence shown here is derived from an EMBL/GenBank/DDBJ whole genome shotgun (WGS) entry which is preliminary data.</text>
</comment>
<feature type="transmembrane region" description="Helical" evidence="1">
    <location>
        <begin position="29"/>
        <end position="47"/>
    </location>
</feature>
<dbReference type="Proteomes" id="UP001556040">
    <property type="component" value="Unassembled WGS sequence"/>
</dbReference>
<proteinExistence type="predicted"/>
<feature type="transmembrane region" description="Helical" evidence="1">
    <location>
        <begin position="206"/>
        <end position="224"/>
    </location>
</feature>
<sequence>MTKSPVIAFLLSIMPGWGHVYIGNVIRGFVYFFVTTGFILGGILFALMGVAVIFLALFLIGLLIYAISFLDIIMSLNRLKSEAMENGEELRSRRFITGKQEDSERFFTIILSLFPGLGHFQLGLMNRGLTFMATFLGMAAMIFFVTALLESNAFLLFSILLPVVWIYSFVDIMQMLSRKQNGEELKDRSILEDWETRRKDDKKSTAIATVLSIFPGAGHLYLGLQQRGIQLMAAFLFTIYILDALRLGLFLFLIPLIWFYSFFDGLQKTSRYGKEELYDEPVFGFFHQYKRWLGVGLIFIGLYYLLFNGLLPALTHKFMDWFGVDIRFLFEYYFQTFLLSIVLVIVGVKLFRKK</sequence>
<feature type="transmembrane region" description="Helical" evidence="1">
    <location>
        <begin position="244"/>
        <end position="263"/>
    </location>
</feature>
<evidence type="ECO:0000313" key="3">
    <source>
        <dbReference type="Proteomes" id="UP001556040"/>
    </source>
</evidence>
<keyword evidence="3" id="KW-1185">Reference proteome</keyword>
<gene>
    <name evidence="2" type="ORF">AB1471_12670</name>
</gene>
<feature type="transmembrane region" description="Helical" evidence="1">
    <location>
        <begin position="153"/>
        <end position="170"/>
    </location>
</feature>